<protein>
    <submittedName>
        <fullName evidence="2">STY4528 family pathogenicity island replication protein</fullName>
    </submittedName>
</protein>
<proteinExistence type="predicted"/>
<comment type="caution">
    <text evidence="2">The sequence shown here is derived from an EMBL/GenBank/DDBJ whole genome shotgun (WGS) entry which is preliminary data.</text>
</comment>
<evidence type="ECO:0000256" key="1">
    <source>
        <dbReference type="SAM" id="MobiDB-lite"/>
    </source>
</evidence>
<evidence type="ECO:0000313" key="2">
    <source>
        <dbReference type="EMBL" id="MEY8772773.1"/>
    </source>
</evidence>
<dbReference type="RefSeq" id="WP_369896502.1">
    <property type="nucleotide sequence ID" value="NZ_JBGFFX010000015.1"/>
</dbReference>
<feature type="compositionally biased region" description="Basic and acidic residues" evidence="1">
    <location>
        <begin position="223"/>
        <end position="239"/>
    </location>
</feature>
<dbReference type="EMBL" id="JBGFFX010000015">
    <property type="protein sequence ID" value="MEY8772773.1"/>
    <property type="molecule type" value="Genomic_DNA"/>
</dbReference>
<gene>
    <name evidence="2" type="ORF">AB6T85_20400</name>
</gene>
<feature type="region of interest" description="Disordered" evidence="1">
    <location>
        <begin position="215"/>
        <end position="247"/>
    </location>
</feature>
<reference evidence="2 3" key="1">
    <citation type="submission" date="2024-07" db="EMBL/GenBank/DDBJ databases">
        <authorList>
            <person name="Hebao G."/>
        </authorList>
    </citation>
    <scope>NUCLEOTIDE SEQUENCE [LARGE SCALE GENOMIC DNA]</scope>
    <source>
        <strain evidence="2 3">ACCC 02193</strain>
    </source>
</reference>
<accession>A0ABV4ED97</accession>
<dbReference type="Proteomes" id="UP001565243">
    <property type="component" value="Unassembled WGS sequence"/>
</dbReference>
<feature type="region of interest" description="Disordered" evidence="1">
    <location>
        <begin position="349"/>
        <end position="370"/>
    </location>
</feature>
<dbReference type="NCBIfam" id="NF040582">
    <property type="entry name" value="STY4528_fam"/>
    <property type="match status" value="1"/>
</dbReference>
<name>A0ABV4ED97_9GAMM</name>
<dbReference type="InterPro" id="IPR047749">
    <property type="entry name" value="STY4528-like"/>
</dbReference>
<organism evidence="2 3">
    <name type="scientific">Erwinia aeris</name>
    <dbReference type="NCBI Taxonomy" id="3239803"/>
    <lineage>
        <taxon>Bacteria</taxon>
        <taxon>Pseudomonadati</taxon>
        <taxon>Pseudomonadota</taxon>
        <taxon>Gammaproteobacteria</taxon>
        <taxon>Enterobacterales</taxon>
        <taxon>Erwiniaceae</taxon>
        <taxon>Erwinia</taxon>
    </lineage>
</organism>
<keyword evidence="3" id="KW-1185">Reference proteome</keyword>
<evidence type="ECO:0000313" key="3">
    <source>
        <dbReference type="Proteomes" id="UP001565243"/>
    </source>
</evidence>
<sequence>MKLPDDSLISHAVKKMNDRLQARESGEQSNFARGGLLFMGNVHDALPRRLLLDTRLSPLDKMAWIIIRLHAQHNGGAVFPSYDDLQLQLATPGKGKASRETISRVLLMLRITGWLSLCKRVRDEKGRIRGNIYAQHDEPLTFADAELLDPRWLQTVAEACFSGNKTISQTAQTVINDVCLDPAMRHHRSHLAVIEGRLGAVQNPSDMKNRMQVMHPGSESELGEERQKFLPDSDSESGKKASGNNRVREPNGYVRIVNNNIKNTYVERASVLPEKFASLLSEQDRKMLSEQLQALQTDQAQLVLQNLARAMKEGSLQNPVGWMLTVLKKARKGELYQPQKEPIVKPVPARPEYRPVQPGRPLRRQVTNDARVRDIIQRVRSHIHSDRSDND</sequence>